<protein>
    <recommendedName>
        <fullName evidence="4">Sulfur globule protein</fullName>
    </recommendedName>
</protein>
<evidence type="ECO:0000313" key="2">
    <source>
        <dbReference type="EMBL" id="PCE39734.1"/>
    </source>
</evidence>
<evidence type="ECO:0008006" key="4">
    <source>
        <dbReference type="Google" id="ProtNLM"/>
    </source>
</evidence>
<dbReference type="KEGG" id="rdi:CMV14_10615"/>
<name>A0A2A4FPU3_9SPHN</name>
<evidence type="ECO:0000256" key="1">
    <source>
        <dbReference type="SAM" id="SignalP"/>
    </source>
</evidence>
<accession>A0A2A4FPU3</accession>
<keyword evidence="1" id="KW-0732">Signal</keyword>
<keyword evidence="3" id="KW-1185">Reference proteome</keyword>
<comment type="caution">
    <text evidence="2">The sequence shown here is derived from an EMBL/GenBank/DDBJ whole genome shotgun (WGS) entry which is preliminary data.</text>
</comment>
<organism evidence="2 3">
    <name type="scientific">Rhizorhabdus dicambivorans</name>
    <dbReference type="NCBI Taxonomy" id="1850238"/>
    <lineage>
        <taxon>Bacteria</taxon>
        <taxon>Pseudomonadati</taxon>
        <taxon>Pseudomonadota</taxon>
        <taxon>Alphaproteobacteria</taxon>
        <taxon>Sphingomonadales</taxon>
        <taxon>Sphingomonadaceae</taxon>
        <taxon>Rhizorhabdus</taxon>
    </lineage>
</organism>
<reference evidence="2 3" key="1">
    <citation type="submission" date="2017-09" db="EMBL/GenBank/DDBJ databases">
        <title>The Catabolism of 3,6-Dichlorosalicylic acid is Initiated by the Cytochrome P450 Monooxygenase DsmABC in Rhizorhabdus dicambivorans Ndbn-20.</title>
        <authorList>
            <person name="Na L."/>
        </authorList>
    </citation>
    <scope>NUCLEOTIDE SEQUENCE [LARGE SCALE GENOMIC DNA]</scope>
    <source>
        <strain evidence="2 3">Ndbn-20m</strain>
    </source>
</reference>
<dbReference type="RefSeq" id="WP_066969957.1">
    <property type="nucleotide sequence ID" value="NZ_CP023449.1"/>
</dbReference>
<evidence type="ECO:0000313" key="3">
    <source>
        <dbReference type="Proteomes" id="UP000218934"/>
    </source>
</evidence>
<dbReference type="Proteomes" id="UP000218934">
    <property type="component" value="Unassembled WGS sequence"/>
</dbReference>
<dbReference type="EMBL" id="NWUF01000049">
    <property type="protein sequence ID" value="PCE39734.1"/>
    <property type="molecule type" value="Genomic_DNA"/>
</dbReference>
<sequence>MRIKTVLIGVAALAATAVPAVASAQTSFGISISSGRGYYGSPYGYSYDYGRYGYPYRYDRHDRYDRRHWDRGRHKGWYKRHRNHDHDRWDRR</sequence>
<gene>
    <name evidence="2" type="ORF">COO09_24015</name>
</gene>
<feature type="signal peptide" evidence="1">
    <location>
        <begin position="1"/>
        <end position="22"/>
    </location>
</feature>
<feature type="chain" id="PRO_5012246486" description="Sulfur globule protein" evidence="1">
    <location>
        <begin position="23"/>
        <end position="92"/>
    </location>
</feature>
<dbReference type="AlphaFoldDB" id="A0A2A4FPU3"/>
<proteinExistence type="predicted"/>